<dbReference type="PATRIC" id="fig|378806.16.peg.3694"/>
<organism evidence="3 5">
    <name type="scientific">Stigmatella aurantiaca (strain DW4/3-1)</name>
    <dbReference type="NCBI Taxonomy" id="378806"/>
    <lineage>
        <taxon>Bacteria</taxon>
        <taxon>Pseudomonadati</taxon>
        <taxon>Myxococcota</taxon>
        <taxon>Myxococcia</taxon>
        <taxon>Myxococcales</taxon>
        <taxon>Cystobacterineae</taxon>
        <taxon>Archangiaceae</taxon>
        <taxon>Stigmatella</taxon>
    </lineage>
</organism>
<dbReference type="EMBL" id="CP002271">
    <property type="protein sequence ID" value="ADO73554.1"/>
    <property type="molecule type" value="Genomic_DNA"/>
</dbReference>
<dbReference type="PANTHER" id="PTHR31528">
    <property type="entry name" value="4-AMINO-5-HYDROXYMETHYL-2-METHYLPYRIMIDINE PHOSPHATE SYNTHASE THI11-RELATED"/>
    <property type="match status" value="1"/>
</dbReference>
<accession>Q08W56</accession>
<dbReference type="RefSeq" id="WP_002616208.1">
    <property type="nucleotide sequence ID" value="NC_014623.1"/>
</dbReference>
<evidence type="ECO:0000313" key="2">
    <source>
        <dbReference type="EMBL" id="ADO73554.1"/>
    </source>
</evidence>
<protein>
    <submittedName>
        <fullName evidence="3">Hydroxymethylpyrimidine-binding protein</fullName>
    </submittedName>
</protein>
<dbReference type="eggNOG" id="COG0715">
    <property type="taxonomic scope" value="Bacteria"/>
</dbReference>
<dbReference type="InterPro" id="IPR027939">
    <property type="entry name" value="NMT1/THI5"/>
</dbReference>
<proteinExistence type="predicted"/>
<dbReference type="PROSITE" id="PS51257">
    <property type="entry name" value="PROKAR_LIPOPROTEIN"/>
    <property type="match status" value="1"/>
</dbReference>
<name>Q08W56_STIAD</name>
<reference evidence="2 4" key="2">
    <citation type="journal article" date="2011" name="Mol. Biol. Evol.">
        <title>Comparative genomic analysis of fruiting body formation in Myxococcales.</title>
        <authorList>
            <person name="Huntley S."/>
            <person name="Hamann N."/>
            <person name="Wegener-Feldbrugge S."/>
            <person name="Treuner-Lange A."/>
            <person name="Kube M."/>
            <person name="Reinhardt R."/>
            <person name="Klages S."/>
            <person name="Muller R."/>
            <person name="Ronning C.M."/>
            <person name="Nierman W.C."/>
            <person name="Sogaard-Andersen L."/>
        </authorList>
    </citation>
    <scope>NUCLEOTIDE SEQUENCE [LARGE SCALE GENOMIC DNA]</scope>
    <source>
        <strain evidence="2 4">DW4/3-1</strain>
    </source>
</reference>
<reference evidence="3 5" key="1">
    <citation type="submission" date="2006-04" db="EMBL/GenBank/DDBJ databases">
        <authorList>
            <person name="Nierman W.C."/>
        </authorList>
    </citation>
    <scope>NUCLEOTIDE SEQUENCE [LARGE SCALE GENOMIC DNA]</scope>
    <source>
        <strain evidence="3 5">DW4/3-1</strain>
    </source>
</reference>
<evidence type="ECO:0000313" key="3">
    <source>
        <dbReference type="EMBL" id="EAU64716.1"/>
    </source>
</evidence>
<dbReference type="Pfam" id="PF09084">
    <property type="entry name" value="NMT1"/>
    <property type="match status" value="1"/>
</dbReference>
<dbReference type="SUPFAM" id="SSF53850">
    <property type="entry name" value="Periplasmic binding protein-like II"/>
    <property type="match status" value="1"/>
</dbReference>
<gene>
    <name evidence="2" type="ordered locus">STAUR_5792</name>
    <name evidence="3" type="ORF">STIAU_0189</name>
</gene>
<dbReference type="KEGG" id="sur:STAUR_5792"/>
<evidence type="ECO:0000259" key="1">
    <source>
        <dbReference type="Pfam" id="PF09084"/>
    </source>
</evidence>
<keyword evidence="4" id="KW-1185">Reference proteome</keyword>
<dbReference type="Proteomes" id="UP000001351">
    <property type="component" value="Chromosome"/>
</dbReference>
<dbReference type="OrthoDB" id="5372616at2"/>
<dbReference type="InterPro" id="IPR015168">
    <property type="entry name" value="SsuA/THI5"/>
</dbReference>
<dbReference type="EMBL" id="AAMD01000106">
    <property type="protein sequence ID" value="EAU64716.1"/>
    <property type="molecule type" value="Genomic_DNA"/>
</dbReference>
<dbReference type="GO" id="GO:0009228">
    <property type="term" value="P:thiamine biosynthetic process"/>
    <property type="evidence" value="ECO:0007669"/>
    <property type="project" value="InterPro"/>
</dbReference>
<dbReference type="HOGENOM" id="CLU_028871_6_2_7"/>
<evidence type="ECO:0000313" key="4">
    <source>
        <dbReference type="Proteomes" id="UP000001351"/>
    </source>
</evidence>
<evidence type="ECO:0000313" key="5">
    <source>
        <dbReference type="Proteomes" id="UP000032702"/>
    </source>
</evidence>
<dbReference type="STRING" id="378806.STAUR_5792"/>
<dbReference type="Gene3D" id="3.40.190.10">
    <property type="entry name" value="Periplasmic binding protein-like II"/>
    <property type="match status" value="2"/>
</dbReference>
<feature type="domain" description="SsuA/THI5-like" evidence="1">
    <location>
        <begin position="49"/>
        <end position="263"/>
    </location>
</feature>
<dbReference type="Proteomes" id="UP000032702">
    <property type="component" value="Unassembled WGS sequence"/>
</dbReference>
<sequence length="347" mass="37435">MLRGWVMGCLSLLLAVGCSDKKGSSPTEASQGQGKALKKVSVVLDWYPNAVHIPILAAAQQGFFAAEGLDVDIKMPADNPTDGIKLVGAGKETFALYYAPDVLLAQAEGIPIVSVGAIVQRPLNGIMVPENSGIQSPKELEGKQVGYPSTSLSISLVNTMVKAAGGDPQKVIMTDVSWDLIPAITTQRVQAVTGAFINHEKLLFEKKGIKIRYFAPTEFGVPNYYELVLITGKQTARQDMGTVEAMLRAMAKGYAWAQTNQTAALGLLIKGQSSHFPLDEEIEAQALQMLLPWMEGEGARFGTQDAGTWEATAMWLQKEGRLKDSLKSSDAFLHGVKRGEGEDALRR</sequence>
<dbReference type="AlphaFoldDB" id="Q08W56"/>
<dbReference type="PANTHER" id="PTHR31528:SF3">
    <property type="entry name" value="THIAMINE BIOSYNTHESIS PROTEIN HI_0357-RELATED"/>
    <property type="match status" value="1"/>
</dbReference>